<evidence type="ECO:0000313" key="2">
    <source>
        <dbReference type="EMBL" id="KAK1726123.1"/>
    </source>
</evidence>
<dbReference type="AlphaFoldDB" id="A0AAD8UMI8"/>
<comment type="caution">
    <text evidence="2">The sequence shown here is derived from an EMBL/GenBank/DDBJ whole genome shotgun (WGS) entry which is preliminary data.</text>
</comment>
<dbReference type="RefSeq" id="XP_060366178.1">
    <property type="nucleotide sequence ID" value="XM_060508016.1"/>
</dbReference>
<keyword evidence="1" id="KW-0812">Transmembrane</keyword>
<sequence>MRVADGYLVYAVHTLSLGVSVAPITLSVSISLSLPCCRSLNVCFVGPVATQGARHTHTHYTAYVYALQRDW</sequence>
<evidence type="ECO:0000313" key="3">
    <source>
        <dbReference type="Proteomes" id="UP001244207"/>
    </source>
</evidence>
<keyword evidence="3" id="KW-1185">Reference proteome</keyword>
<proteinExistence type="predicted"/>
<dbReference type="EMBL" id="JAHMHS010000035">
    <property type="protein sequence ID" value="KAK1726123.1"/>
    <property type="molecule type" value="Genomic_DNA"/>
</dbReference>
<keyword evidence="1" id="KW-0472">Membrane</keyword>
<name>A0AAD8UMI8_GLOAC</name>
<accession>A0AAD8UMI8</accession>
<feature type="transmembrane region" description="Helical" evidence="1">
    <location>
        <begin position="7"/>
        <end position="34"/>
    </location>
</feature>
<dbReference type="GeneID" id="85391915"/>
<evidence type="ECO:0000256" key="1">
    <source>
        <dbReference type="SAM" id="Phobius"/>
    </source>
</evidence>
<organism evidence="2 3">
    <name type="scientific">Glomerella acutata</name>
    <name type="common">Colletotrichum acutatum</name>
    <dbReference type="NCBI Taxonomy" id="27357"/>
    <lineage>
        <taxon>Eukaryota</taxon>
        <taxon>Fungi</taxon>
        <taxon>Dikarya</taxon>
        <taxon>Ascomycota</taxon>
        <taxon>Pezizomycotina</taxon>
        <taxon>Sordariomycetes</taxon>
        <taxon>Hypocreomycetidae</taxon>
        <taxon>Glomerellales</taxon>
        <taxon>Glomerellaceae</taxon>
        <taxon>Colletotrichum</taxon>
        <taxon>Colletotrichum acutatum species complex</taxon>
    </lineage>
</organism>
<dbReference type="Proteomes" id="UP001244207">
    <property type="component" value="Unassembled WGS sequence"/>
</dbReference>
<reference evidence="2" key="1">
    <citation type="submission" date="2021-12" db="EMBL/GenBank/DDBJ databases">
        <title>Comparative genomics, transcriptomics and evolutionary studies reveal genomic signatures of adaptation to plant cell wall in hemibiotrophic fungi.</title>
        <authorList>
            <consortium name="DOE Joint Genome Institute"/>
            <person name="Baroncelli R."/>
            <person name="Diaz J.F."/>
            <person name="Benocci T."/>
            <person name="Peng M."/>
            <person name="Battaglia E."/>
            <person name="Haridas S."/>
            <person name="Andreopoulos W."/>
            <person name="Labutti K."/>
            <person name="Pangilinan J."/>
            <person name="Floch G.L."/>
            <person name="Makela M.R."/>
            <person name="Henrissat B."/>
            <person name="Grigoriev I.V."/>
            <person name="Crouch J.A."/>
            <person name="De Vries R.P."/>
            <person name="Sukno S.A."/>
            <person name="Thon M.R."/>
        </authorList>
    </citation>
    <scope>NUCLEOTIDE SEQUENCE</scope>
    <source>
        <strain evidence="2">CBS 112980</strain>
    </source>
</reference>
<gene>
    <name evidence="2" type="ORF">BDZ83DRAFT_617217</name>
</gene>
<protein>
    <submittedName>
        <fullName evidence="2">Uncharacterized protein</fullName>
    </submittedName>
</protein>
<keyword evidence="1" id="KW-1133">Transmembrane helix</keyword>